<evidence type="ECO:0000313" key="1">
    <source>
        <dbReference type="EMBL" id="CAB4931208.1"/>
    </source>
</evidence>
<accession>A0A6J7IJ37</accession>
<reference evidence="1" key="1">
    <citation type="submission" date="2020-05" db="EMBL/GenBank/DDBJ databases">
        <authorList>
            <person name="Chiriac C."/>
            <person name="Salcher M."/>
            <person name="Ghai R."/>
            <person name="Kavagutti S V."/>
        </authorList>
    </citation>
    <scope>NUCLEOTIDE SEQUENCE</scope>
</reference>
<gene>
    <name evidence="1" type="ORF">UFOPK3708_00851</name>
</gene>
<protein>
    <submittedName>
        <fullName evidence="1">Unannotated protein</fullName>
    </submittedName>
</protein>
<dbReference type="AlphaFoldDB" id="A0A6J7IJ37"/>
<name>A0A6J7IJ37_9ZZZZ</name>
<proteinExistence type="predicted"/>
<sequence>MAVGQYGDNAESKPLVFVWDGVSWTQLSSPNLSSGRNYLSAVSCVSASLCTAVGFSVDDGGSNAKTLVVSLTTAPPVPTPDPIVPAFTG</sequence>
<organism evidence="1">
    <name type="scientific">freshwater metagenome</name>
    <dbReference type="NCBI Taxonomy" id="449393"/>
    <lineage>
        <taxon>unclassified sequences</taxon>
        <taxon>metagenomes</taxon>
        <taxon>ecological metagenomes</taxon>
    </lineage>
</organism>
<dbReference type="EMBL" id="CAFBNA010000042">
    <property type="protein sequence ID" value="CAB4931208.1"/>
    <property type="molecule type" value="Genomic_DNA"/>
</dbReference>